<evidence type="ECO:0000256" key="2">
    <source>
        <dbReference type="PIRSR" id="PIRSR605511-1"/>
    </source>
</evidence>
<keyword evidence="3" id="KW-0479">Metal-binding</keyword>
<comment type="similarity">
    <text evidence="1">Belongs to the SMP-30/CGR1 family.</text>
</comment>
<evidence type="ECO:0000256" key="3">
    <source>
        <dbReference type="PIRSR" id="PIRSR605511-2"/>
    </source>
</evidence>
<dbReference type="InterPro" id="IPR005511">
    <property type="entry name" value="SMP-30"/>
</dbReference>
<dbReference type="GO" id="GO:0019853">
    <property type="term" value="P:L-ascorbic acid biosynthetic process"/>
    <property type="evidence" value="ECO:0007669"/>
    <property type="project" value="TreeGrafter"/>
</dbReference>
<feature type="binding site" evidence="3">
    <location>
        <position position="208"/>
    </location>
    <ligand>
        <name>a divalent metal cation</name>
        <dbReference type="ChEBI" id="CHEBI:60240"/>
    </ligand>
</feature>
<dbReference type="Gene3D" id="2.120.10.30">
    <property type="entry name" value="TolB, C-terminal domain"/>
    <property type="match status" value="1"/>
</dbReference>
<dbReference type="GO" id="GO:0004341">
    <property type="term" value="F:gluconolactonase activity"/>
    <property type="evidence" value="ECO:0007669"/>
    <property type="project" value="TreeGrafter"/>
</dbReference>
<dbReference type="PANTHER" id="PTHR10907:SF47">
    <property type="entry name" value="REGUCALCIN"/>
    <property type="match status" value="1"/>
</dbReference>
<reference evidence="5" key="1">
    <citation type="journal article" date="2021" name="PeerJ">
        <title>Extensive microbial diversity within the chicken gut microbiome revealed by metagenomics and culture.</title>
        <authorList>
            <person name="Gilroy R."/>
            <person name="Ravi A."/>
            <person name="Getino M."/>
            <person name="Pursley I."/>
            <person name="Horton D.L."/>
            <person name="Alikhan N.F."/>
            <person name="Baker D."/>
            <person name="Gharbi K."/>
            <person name="Hall N."/>
            <person name="Watson M."/>
            <person name="Adriaenssens E.M."/>
            <person name="Foster-Nyarko E."/>
            <person name="Jarju S."/>
            <person name="Secka A."/>
            <person name="Antonio M."/>
            <person name="Oren A."/>
            <person name="Chaudhuri R.R."/>
            <person name="La Ragione R."/>
            <person name="Hildebrand F."/>
            <person name="Pallen M.J."/>
        </authorList>
    </citation>
    <scope>NUCLEOTIDE SEQUENCE</scope>
    <source>
        <strain evidence="5">ChiGjej5B5-22894</strain>
    </source>
</reference>
<comment type="caution">
    <text evidence="5">The sequence shown here is derived from an EMBL/GenBank/DDBJ whole genome shotgun (WGS) entry which is preliminary data.</text>
</comment>
<accession>A0A921MVD6</accession>
<evidence type="ECO:0000256" key="1">
    <source>
        <dbReference type="ARBA" id="ARBA00008853"/>
    </source>
</evidence>
<evidence type="ECO:0000259" key="4">
    <source>
        <dbReference type="Pfam" id="PF08450"/>
    </source>
</evidence>
<feature type="binding site" evidence="3">
    <location>
        <position position="113"/>
    </location>
    <ligand>
        <name>substrate</name>
    </ligand>
</feature>
<feature type="binding site" evidence="3">
    <location>
        <position position="111"/>
    </location>
    <ligand>
        <name>substrate</name>
    </ligand>
</feature>
<evidence type="ECO:0000313" key="5">
    <source>
        <dbReference type="EMBL" id="HJG91167.1"/>
    </source>
</evidence>
<comment type="cofactor">
    <cofactor evidence="3">
        <name>Zn(2+)</name>
        <dbReference type="ChEBI" id="CHEBI:29105"/>
    </cofactor>
    <text evidence="3">Binds 1 divalent metal cation per subunit.</text>
</comment>
<sequence>MHAERITDSICGHAEGPCWSDTWGGLRWVDMLAGDVMHLDAGGAASALRGPAVTDGPGGAVTRLPTPSPVVACVRPASSGGAVLALEKGFALEDADGTIDPLPPLWDEDVRMNEGAIAPDGSFLCGTMGYGAPQGAASMWRLHPDGTTTREFGDLTISNGLAFSADGTRAYYVDTPTGRVDVFDWSDADGLVHRRPFADLAEEDGHPDGLCLDAEGNVWVAMHSGHQVLGLDARGAVIERIAVDARQVTACTFGGEDRSTLFITTSRENLADGEDPSAGSLFAVRPGVSGPRAELLFGG</sequence>
<evidence type="ECO:0000313" key="6">
    <source>
        <dbReference type="Proteomes" id="UP000742460"/>
    </source>
</evidence>
<protein>
    <submittedName>
        <fullName evidence="5">SMP-30/gluconolactonase/LRE family protein</fullName>
    </submittedName>
</protein>
<dbReference type="PANTHER" id="PTHR10907">
    <property type="entry name" value="REGUCALCIN"/>
    <property type="match status" value="1"/>
</dbReference>
<feature type="binding site" evidence="3">
    <location>
        <position position="159"/>
    </location>
    <ligand>
        <name>a divalent metal cation</name>
        <dbReference type="ChEBI" id="CHEBI:60240"/>
    </ligand>
</feature>
<dbReference type="PRINTS" id="PR01790">
    <property type="entry name" value="SMP30FAMILY"/>
</dbReference>
<feature type="active site" description="Proton donor/acceptor" evidence="2">
    <location>
        <position position="208"/>
    </location>
</feature>
<dbReference type="Proteomes" id="UP000742460">
    <property type="component" value="Unassembled WGS sequence"/>
</dbReference>
<feature type="binding site" evidence="3">
    <location>
        <position position="15"/>
    </location>
    <ligand>
        <name>a divalent metal cation</name>
        <dbReference type="ChEBI" id="CHEBI:60240"/>
    </ligand>
</feature>
<proteinExistence type="inferred from homology"/>
<name>A0A921MVD6_9MICO</name>
<organism evidence="5 6">
    <name type="scientific">Brachybacterium massiliense</name>
    <dbReference type="NCBI Taxonomy" id="1755098"/>
    <lineage>
        <taxon>Bacteria</taxon>
        <taxon>Bacillati</taxon>
        <taxon>Actinomycetota</taxon>
        <taxon>Actinomycetes</taxon>
        <taxon>Micrococcales</taxon>
        <taxon>Dermabacteraceae</taxon>
        <taxon>Brachybacterium</taxon>
    </lineage>
</organism>
<dbReference type="AlphaFoldDB" id="A0A921MVD6"/>
<dbReference type="InterPro" id="IPR013658">
    <property type="entry name" value="SGL"/>
</dbReference>
<dbReference type="SUPFAM" id="SSF63829">
    <property type="entry name" value="Calcium-dependent phosphotriesterase"/>
    <property type="match status" value="1"/>
</dbReference>
<dbReference type="EMBL" id="DYUE01000138">
    <property type="protein sequence ID" value="HJG91167.1"/>
    <property type="molecule type" value="Genomic_DNA"/>
</dbReference>
<feature type="domain" description="SMP-30/Gluconolactonase/LRE-like region" evidence="4">
    <location>
        <begin position="14"/>
        <end position="266"/>
    </location>
</feature>
<dbReference type="InterPro" id="IPR011042">
    <property type="entry name" value="6-blade_b-propeller_TolB-like"/>
</dbReference>
<reference evidence="5" key="2">
    <citation type="submission" date="2021-09" db="EMBL/GenBank/DDBJ databases">
        <authorList>
            <person name="Gilroy R."/>
        </authorList>
    </citation>
    <scope>NUCLEOTIDE SEQUENCE</scope>
    <source>
        <strain evidence="5">ChiGjej5B5-22894</strain>
    </source>
</reference>
<gene>
    <name evidence="5" type="ORF">K8V81_05525</name>
</gene>
<dbReference type="GO" id="GO:0005509">
    <property type="term" value="F:calcium ion binding"/>
    <property type="evidence" value="ECO:0007669"/>
    <property type="project" value="TreeGrafter"/>
</dbReference>
<dbReference type="Pfam" id="PF08450">
    <property type="entry name" value="SGL"/>
    <property type="match status" value="1"/>
</dbReference>
<keyword evidence="3" id="KW-0862">Zinc</keyword>